<dbReference type="SUPFAM" id="SSF52777">
    <property type="entry name" value="CoA-dependent acyltransferases"/>
    <property type="match status" value="2"/>
</dbReference>
<dbReference type="OrthoDB" id="240216at2759"/>
<protein>
    <recommendedName>
        <fullName evidence="5">Choline/carnitine acyltransferase domain-containing protein</fullName>
    </recommendedName>
</protein>
<evidence type="ECO:0000313" key="7">
    <source>
        <dbReference type="Proteomes" id="UP000054408"/>
    </source>
</evidence>
<keyword evidence="2" id="KW-0808">Transferase</keyword>
<evidence type="ECO:0000256" key="4">
    <source>
        <dbReference type="PIRSR" id="PIRSR600542-1"/>
    </source>
</evidence>
<dbReference type="AlphaFoldDB" id="A0A0L0D1Z2"/>
<feature type="active site" description="Proton acceptor" evidence="4">
    <location>
        <position position="321"/>
    </location>
</feature>
<name>A0A0L0D1Z2_THETB</name>
<keyword evidence="7" id="KW-1185">Reference proteome</keyword>
<dbReference type="GO" id="GO:0006635">
    <property type="term" value="P:fatty acid beta-oxidation"/>
    <property type="evidence" value="ECO:0007669"/>
    <property type="project" value="TreeGrafter"/>
</dbReference>
<gene>
    <name evidence="6" type="ORF">AMSG_02745</name>
</gene>
<dbReference type="GO" id="GO:0004095">
    <property type="term" value="F:carnitine O-palmitoyltransferase activity"/>
    <property type="evidence" value="ECO:0007669"/>
    <property type="project" value="TreeGrafter"/>
</dbReference>
<dbReference type="OMA" id="ININPHF"/>
<keyword evidence="3" id="KW-0012">Acyltransferase</keyword>
<evidence type="ECO:0000256" key="1">
    <source>
        <dbReference type="ARBA" id="ARBA00005232"/>
    </source>
</evidence>
<feature type="domain" description="Choline/carnitine acyltransferase" evidence="5">
    <location>
        <begin position="2"/>
        <end position="580"/>
    </location>
</feature>
<dbReference type="Gene3D" id="3.30.559.70">
    <property type="entry name" value="Choline/Carnitine o-acyltransferase, domain 2"/>
    <property type="match status" value="1"/>
</dbReference>
<dbReference type="PANTHER" id="PTHR22589">
    <property type="entry name" value="CARNITINE O-ACYLTRANSFERASE"/>
    <property type="match status" value="1"/>
</dbReference>
<proteinExistence type="inferred from homology"/>
<evidence type="ECO:0000259" key="5">
    <source>
        <dbReference type="Pfam" id="PF00755"/>
    </source>
</evidence>
<dbReference type="InterPro" id="IPR039551">
    <property type="entry name" value="Cho/carn_acyl_trans"/>
</dbReference>
<comment type="similarity">
    <text evidence="1">Belongs to the carnitine/choline acetyltransferase family.</text>
</comment>
<accession>A0A0L0D1Z2</accession>
<dbReference type="EMBL" id="GL349442">
    <property type="protein sequence ID" value="KNC46292.1"/>
    <property type="molecule type" value="Genomic_DNA"/>
</dbReference>
<evidence type="ECO:0000313" key="6">
    <source>
        <dbReference type="EMBL" id="KNC46292.1"/>
    </source>
</evidence>
<dbReference type="Gene3D" id="3.30.559.10">
    <property type="entry name" value="Chloramphenicol acetyltransferase-like domain"/>
    <property type="match status" value="1"/>
</dbReference>
<evidence type="ECO:0000256" key="3">
    <source>
        <dbReference type="ARBA" id="ARBA00023315"/>
    </source>
</evidence>
<reference evidence="6 7" key="1">
    <citation type="submission" date="2010-05" db="EMBL/GenBank/DDBJ databases">
        <title>The Genome Sequence of Thecamonas trahens ATCC 50062.</title>
        <authorList>
            <consortium name="The Broad Institute Genome Sequencing Platform"/>
            <person name="Russ C."/>
            <person name="Cuomo C."/>
            <person name="Shea T."/>
            <person name="Young S.K."/>
            <person name="Zeng Q."/>
            <person name="Koehrsen M."/>
            <person name="Haas B."/>
            <person name="Borodovsky M."/>
            <person name="Guigo R."/>
            <person name="Alvarado L."/>
            <person name="Berlin A."/>
            <person name="Bochicchio J."/>
            <person name="Borenstein D."/>
            <person name="Chapman S."/>
            <person name="Chen Z."/>
            <person name="Freedman E."/>
            <person name="Gellesch M."/>
            <person name="Goldberg J."/>
            <person name="Griggs A."/>
            <person name="Gujja S."/>
            <person name="Heilman E."/>
            <person name="Heiman D."/>
            <person name="Hepburn T."/>
            <person name="Howarth C."/>
            <person name="Jen D."/>
            <person name="Larson L."/>
            <person name="Mehta T."/>
            <person name="Park D."/>
            <person name="Pearson M."/>
            <person name="Roberts A."/>
            <person name="Saif S."/>
            <person name="Shenoy N."/>
            <person name="Sisk P."/>
            <person name="Stolte C."/>
            <person name="Sykes S."/>
            <person name="Thomson T."/>
            <person name="Walk T."/>
            <person name="White J."/>
            <person name="Yandava C."/>
            <person name="Burger G."/>
            <person name="Gray M.W."/>
            <person name="Holland P.W.H."/>
            <person name="King N."/>
            <person name="Lang F.B.F."/>
            <person name="Roger A.J."/>
            <person name="Ruiz-Trillo I."/>
            <person name="Lander E."/>
            <person name="Nusbaum C."/>
        </authorList>
    </citation>
    <scope>NUCLEOTIDE SEQUENCE [LARGE SCALE GENOMIC DNA]</scope>
    <source>
        <strain evidence="6 7">ATCC 50062</strain>
    </source>
</reference>
<sequence>MLPLPEVDVTLAKLKESVRVSAEGTEGEGELNSFYAAVDRFVASGAAAAAHGEIRDLAREVAARNGAGFPGSWIEKLWLEAYLSDGNPLPININPHFVLDSAPSSVAAASAAATATGMLDWWAGVLAEPQAPGAYIPLERRPELMGSIEVSAWSKVMGFARLPRTEAAQPDTAHVYDPTTDGAKLGVVCNGHYYTVEPVMASDFSGPMPVELLARTMEAIQDDAHSRAPGWASGTEVGVFTALPRLEWGMWRARFAASSPAAAAFLSEWDSSLFVVALDSAPLSGRSMMHGMPAAGTFNRWFDKMLVAADPSGRVGFNFEHSFLDGIVWKHMIDAAAPELGARARASRKPGAGLPWQRHEFTLPPELAADMRRAQEAAAASADSVQLVEIEDERGAASLAKSLGLSPDAFVQLALQATFAAMEQGMGRAGSLRPGVYEAATMQGFWRGRTETIRSLTEASVAAVWGEPLAYSGDALRAAGQAHTATIKAAMEGDGIDRHLYMLQSVAGDNGNELFSHPLLTNASRWRVSTSNISSPHLGFIGFGAVDPDGLGLGYNQCADGLRLAISGFNASDAVNVDIFAGIFPSVLSAMIDALRKS</sequence>
<dbReference type="PANTHER" id="PTHR22589:SF16">
    <property type="entry name" value="CARNITINE O-PALMITOYLTRANSFERASE 2, MITOCHONDRIAL"/>
    <property type="match status" value="1"/>
</dbReference>
<organism evidence="6 7">
    <name type="scientific">Thecamonas trahens ATCC 50062</name>
    <dbReference type="NCBI Taxonomy" id="461836"/>
    <lineage>
        <taxon>Eukaryota</taxon>
        <taxon>Apusozoa</taxon>
        <taxon>Apusomonadida</taxon>
        <taxon>Apusomonadidae</taxon>
        <taxon>Thecamonas</taxon>
    </lineage>
</organism>
<dbReference type="InterPro" id="IPR000542">
    <property type="entry name" value="Carn_acyl_trans"/>
</dbReference>
<evidence type="ECO:0000256" key="2">
    <source>
        <dbReference type="ARBA" id="ARBA00022679"/>
    </source>
</evidence>
<dbReference type="InterPro" id="IPR042231">
    <property type="entry name" value="Cho/carn_acyl_trans_2"/>
</dbReference>
<dbReference type="STRING" id="461836.A0A0L0D1Z2"/>
<dbReference type="GO" id="GO:0005739">
    <property type="term" value="C:mitochondrion"/>
    <property type="evidence" value="ECO:0007669"/>
    <property type="project" value="TreeGrafter"/>
</dbReference>
<dbReference type="InterPro" id="IPR023213">
    <property type="entry name" value="CAT-like_dom_sf"/>
</dbReference>
<dbReference type="eggNOG" id="KOG3717">
    <property type="taxonomic scope" value="Eukaryota"/>
</dbReference>
<dbReference type="GeneID" id="25562398"/>
<dbReference type="Proteomes" id="UP000054408">
    <property type="component" value="Unassembled WGS sequence"/>
</dbReference>
<dbReference type="Pfam" id="PF00755">
    <property type="entry name" value="Carn_acyltransf"/>
    <property type="match status" value="1"/>
</dbReference>
<dbReference type="RefSeq" id="XP_013760586.1">
    <property type="nucleotide sequence ID" value="XM_013905132.1"/>
</dbReference>